<dbReference type="Proteomes" id="UP000292052">
    <property type="component" value="Unassembled WGS sequence"/>
</dbReference>
<name>A0A482VUC5_ASBVE</name>
<evidence type="ECO:0000259" key="2">
    <source>
        <dbReference type="PROSITE" id="PS50026"/>
    </source>
</evidence>
<sequence>MFSSTTASSTASYNTLFTFTMWSERSIACINSKCADPCPGTCGQNAQCQVINHLPSCTCNPGYTGDPFRYCNLPPENTNLKLKQPLWWTNQQIHVNLVLVVQTVNVVKLTNKGSVLVFPITLEVLQVADLNVLSVQNVLRIRLV</sequence>
<dbReference type="PROSITE" id="PS01186">
    <property type="entry name" value="EGF_2"/>
    <property type="match status" value="1"/>
</dbReference>
<feature type="disulfide bond" evidence="1">
    <location>
        <begin position="38"/>
        <end position="48"/>
    </location>
</feature>
<evidence type="ECO:0000313" key="3">
    <source>
        <dbReference type="EMBL" id="RZC36330.1"/>
    </source>
</evidence>
<dbReference type="AlphaFoldDB" id="A0A482VUC5"/>
<dbReference type="OrthoDB" id="4405280at2759"/>
<keyword evidence="1" id="KW-0245">EGF-like domain</keyword>
<dbReference type="PROSITE" id="PS50026">
    <property type="entry name" value="EGF_3"/>
    <property type="match status" value="1"/>
</dbReference>
<evidence type="ECO:0000256" key="1">
    <source>
        <dbReference type="PROSITE-ProRule" id="PRU00076"/>
    </source>
</evidence>
<dbReference type="PANTHER" id="PTHR22963">
    <property type="entry name" value="ENDOGLIN-RELATED"/>
    <property type="match status" value="1"/>
</dbReference>
<dbReference type="EMBL" id="QDEB01063094">
    <property type="protein sequence ID" value="RZC36330.1"/>
    <property type="molecule type" value="Genomic_DNA"/>
</dbReference>
<dbReference type="STRING" id="1661398.A0A482VUC5"/>
<evidence type="ECO:0000313" key="4">
    <source>
        <dbReference type="Proteomes" id="UP000292052"/>
    </source>
</evidence>
<proteinExistence type="predicted"/>
<keyword evidence="1" id="KW-1015">Disulfide bond</keyword>
<reference evidence="3 4" key="1">
    <citation type="submission" date="2017-03" db="EMBL/GenBank/DDBJ databases">
        <title>Genome of the blue death feigning beetle - Asbolus verrucosus.</title>
        <authorList>
            <person name="Rider S.D."/>
        </authorList>
    </citation>
    <scope>NUCLEOTIDE SEQUENCE [LARGE SCALE GENOMIC DNA]</scope>
    <source>
        <strain evidence="3">Butters</strain>
        <tissue evidence="3">Head and leg muscle</tissue>
    </source>
</reference>
<comment type="caution">
    <text evidence="3">The sequence shown here is derived from an EMBL/GenBank/DDBJ whole genome shotgun (WGS) entry which is preliminary data.</text>
</comment>
<dbReference type="CDD" id="cd00053">
    <property type="entry name" value="EGF"/>
    <property type="match status" value="1"/>
</dbReference>
<protein>
    <recommendedName>
        <fullName evidence="2">EGF-like domain-containing protein</fullName>
    </recommendedName>
</protein>
<dbReference type="Gene3D" id="2.10.25.10">
    <property type="entry name" value="Laminin"/>
    <property type="match status" value="1"/>
</dbReference>
<dbReference type="PANTHER" id="PTHR22963:SF39">
    <property type="entry name" value="DUMPY"/>
    <property type="match status" value="1"/>
</dbReference>
<feature type="domain" description="EGF-like" evidence="2">
    <location>
        <begin position="35"/>
        <end position="72"/>
    </location>
</feature>
<comment type="caution">
    <text evidence="1">Lacks conserved residue(s) required for the propagation of feature annotation.</text>
</comment>
<accession>A0A482VUC5</accession>
<keyword evidence="4" id="KW-1185">Reference proteome</keyword>
<dbReference type="InterPro" id="IPR000742">
    <property type="entry name" value="EGF"/>
</dbReference>
<organism evidence="3 4">
    <name type="scientific">Asbolus verrucosus</name>
    <name type="common">Desert ironclad beetle</name>
    <dbReference type="NCBI Taxonomy" id="1661398"/>
    <lineage>
        <taxon>Eukaryota</taxon>
        <taxon>Metazoa</taxon>
        <taxon>Ecdysozoa</taxon>
        <taxon>Arthropoda</taxon>
        <taxon>Hexapoda</taxon>
        <taxon>Insecta</taxon>
        <taxon>Pterygota</taxon>
        <taxon>Neoptera</taxon>
        <taxon>Endopterygota</taxon>
        <taxon>Coleoptera</taxon>
        <taxon>Polyphaga</taxon>
        <taxon>Cucujiformia</taxon>
        <taxon>Tenebrionidae</taxon>
        <taxon>Pimeliinae</taxon>
        <taxon>Asbolus</taxon>
    </lineage>
</organism>
<gene>
    <name evidence="3" type="ORF">BDFB_000152</name>
</gene>